<feature type="transmembrane region" description="Helical" evidence="1">
    <location>
        <begin position="20"/>
        <end position="40"/>
    </location>
</feature>
<proteinExistence type="predicted"/>
<name>A0ABQ2JAC3_9DEIO</name>
<dbReference type="Proteomes" id="UP000645517">
    <property type="component" value="Unassembled WGS sequence"/>
</dbReference>
<dbReference type="EMBL" id="BMOR01000016">
    <property type="protein sequence ID" value="GGN42583.1"/>
    <property type="molecule type" value="Genomic_DNA"/>
</dbReference>
<evidence type="ECO:0000256" key="1">
    <source>
        <dbReference type="SAM" id="Phobius"/>
    </source>
</evidence>
<keyword evidence="1" id="KW-1133">Transmembrane helix</keyword>
<accession>A0ABQ2JAC3</accession>
<keyword evidence="3" id="KW-1185">Reference proteome</keyword>
<sequence length="60" mass="6160">MPDPDRSSGLDAPLTPMPRWVKVFAWVGGLALLLAVVALLSGGQHGPGRHVTPSSTSGTP</sequence>
<evidence type="ECO:0000313" key="3">
    <source>
        <dbReference type="Proteomes" id="UP000645517"/>
    </source>
</evidence>
<keyword evidence="1" id="KW-0472">Membrane</keyword>
<evidence type="ECO:0000313" key="2">
    <source>
        <dbReference type="EMBL" id="GGN42583.1"/>
    </source>
</evidence>
<dbReference type="RefSeq" id="WP_189058159.1">
    <property type="nucleotide sequence ID" value="NZ_BMOR01000016.1"/>
</dbReference>
<keyword evidence="1" id="KW-0812">Transmembrane</keyword>
<reference evidence="3" key="1">
    <citation type="journal article" date="2019" name="Int. J. Syst. Evol. Microbiol.">
        <title>The Global Catalogue of Microorganisms (GCM) 10K type strain sequencing project: providing services to taxonomists for standard genome sequencing and annotation.</title>
        <authorList>
            <consortium name="The Broad Institute Genomics Platform"/>
            <consortium name="The Broad Institute Genome Sequencing Center for Infectious Disease"/>
            <person name="Wu L."/>
            <person name="Ma J."/>
        </authorList>
    </citation>
    <scope>NUCLEOTIDE SEQUENCE [LARGE SCALE GENOMIC DNA]</scope>
    <source>
        <strain evidence="3">JCM 16918</strain>
    </source>
</reference>
<gene>
    <name evidence="2" type="ORF">GCM10010842_29150</name>
</gene>
<organism evidence="2 3">
    <name type="scientific">Deinococcus daejeonensis</name>
    <dbReference type="NCBI Taxonomy" id="1007098"/>
    <lineage>
        <taxon>Bacteria</taxon>
        <taxon>Thermotogati</taxon>
        <taxon>Deinococcota</taxon>
        <taxon>Deinococci</taxon>
        <taxon>Deinococcales</taxon>
        <taxon>Deinococcaceae</taxon>
        <taxon>Deinococcus</taxon>
    </lineage>
</organism>
<protein>
    <submittedName>
        <fullName evidence="2">Uncharacterized protein</fullName>
    </submittedName>
</protein>
<comment type="caution">
    <text evidence="2">The sequence shown here is derived from an EMBL/GenBank/DDBJ whole genome shotgun (WGS) entry which is preliminary data.</text>
</comment>